<accession>A0ACC1HD41</accession>
<comment type="caution">
    <text evidence="1">The sequence shown here is derived from an EMBL/GenBank/DDBJ whole genome shotgun (WGS) entry which is preliminary data.</text>
</comment>
<sequence>STVEHSMAEGGIDSLARNSVSEMSEIEIGTETRVTAAGKAVSVPSLPALRQPDLQALASDSVGPLIKELSAMVKNFDDWLGVLEQQLKA</sequence>
<feature type="non-terminal residue" evidence="1">
    <location>
        <position position="1"/>
    </location>
</feature>
<name>A0ACC1HD41_9FUNG</name>
<gene>
    <name evidence="1" type="ORF">EV182_003962</name>
</gene>
<organism evidence="1 2">
    <name type="scientific">Spiromyces aspiralis</name>
    <dbReference type="NCBI Taxonomy" id="68401"/>
    <lineage>
        <taxon>Eukaryota</taxon>
        <taxon>Fungi</taxon>
        <taxon>Fungi incertae sedis</taxon>
        <taxon>Zoopagomycota</taxon>
        <taxon>Kickxellomycotina</taxon>
        <taxon>Kickxellomycetes</taxon>
        <taxon>Kickxellales</taxon>
        <taxon>Kickxellaceae</taxon>
        <taxon>Spiromyces</taxon>
    </lineage>
</organism>
<proteinExistence type="predicted"/>
<dbReference type="EMBL" id="JAMZIH010006264">
    <property type="protein sequence ID" value="KAJ1674102.1"/>
    <property type="molecule type" value="Genomic_DNA"/>
</dbReference>
<evidence type="ECO:0000313" key="2">
    <source>
        <dbReference type="Proteomes" id="UP001145114"/>
    </source>
</evidence>
<evidence type="ECO:0000313" key="1">
    <source>
        <dbReference type="EMBL" id="KAJ1674102.1"/>
    </source>
</evidence>
<reference evidence="1" key="1">
    <citation type="submission" date="2022-06" db="EMBL/GenBank/DDBJ databases">
        <title>Phylogenomic reconstructions and comparative analyses of Kickxellomycotina fungi.</title>
        <authorList>
            <person name="Reynolds N.K."/>
            <person name="Stajich J.E."/>
            <person name="Barry K."/>
            <person name="Grigoriev I.V."/>
            <person name="Crous P."/>
            <person name="Smith M.E."/>
        </authorList>
    </citation>
    <scope>NUCLEOTIDE SEQUENCE</scope>
    <source>
        <strain evidence="1">RSA 2271</strain>
    </source>
</reference>
<keyword evidence="2" id="KW-1185">Reference proteome</keyword>
<dbReference type="Proteomes" id="UP001145114">
    <property type="component" value="Unassembled WGS sequence"/>
</dbReference>
<protein>
    <submittedName>
        <fullName evidence="1">Uncharacterized protein</fullName>
    </submittedName>
</protein>